<dbReference type="PANTHER" id="PTHR37451:SF4">
    <property type="entry name" value="MARVEL DOMAIN-CONTAINING PROTEIN"/>
    <property type="match status" value="1"/>
</dbReference>
<evidence type="ECO:0000256" key="3">
    <source>
        <dbReference type="ARBA" id="ARBA00022989"/>
    </source>
</evidence>
<sequence>MFNLNTPLRIIQAIFAIVTIGLNAYVTHWYTTHTTTHSTPPSPPLLLFTATLTLLTVPYLLLNPALSLTHHNKPPGRFFNKYAVLALDALICLLWFAAWIALAVYRHSLLICLGHTCRVMYGSVVVGILAWLAFLATTTLAALHVLRTRGGSATPTQRHGMWVGKPTSHA</sequence>
<feature type="transmembrane region" description="Helical" evidence="6">
    <location>
        <begin position="7"/>
        <end position="25"/>
    </location>
</feature>
<feature type="region of interest" description="Disordered" evidence="5">
    <location>
        <begin position="151"/>
        <end position="170"/>
    </location>
</feature>
<keyword evidence="4 6" id="KW-0472">Membrane</keyword>
<dbReference type="PANTHER" id="PTHR37451">
    <property type="entry name" value="MARVEL DOMAIN"/>
    <property type="match status" value="1"/>
</dbReference>
<proteinExistence type="predicted"/>
<comment type="caution">
    <text evidence="8">The sequence shown here is derived from an EMBL/GenBank/DDBJ whole genome shotgun (WGS) entry which is preliminary data.</text>
</comment>
<evidence type="ECO:0000256" key="2">
    <source>
        <dbReference type="ARBA" id="ARBA00022692"/>
    </source>
</evidence>
<dbReference type="InterPro" id="IPR008253">
    <property type="entry name" value="Marvel"/>
</dbReference>
<name>A0ABR4A6Z5_9LECA</name>
<evidence type="ECO:0000256" key="1">
    <source>
        <dbReference type="ARBA" id="ARBA00004141"/>
    </source>
</evidence>
<evidence type="ECO:0000256" key="6">
    <source>
        <dbReference type="SAM" id="Phobius"/>
    </source>
</evidence>
<keyword evidence="3 6" id="KW-1133">Transmembrane helix</keyword>
<evidence type="ECO:0000259" key="7">
    <source>
        <dbReference type="Pfam" id="PF01284"/>
    </source>
</evidence>
<feature type="transmembrane region" description="Helical" evidence="6">
    <location>
        <begin position="82"/>
        <end position="105"/>
    </location>
</feature>
<accession>A0ABR4A6Z5</accession>
<protein>
    <recommendedName>
        <fullName evidence="7">MARVEL domain-containing protein</fullName>
    </recommendedName>
</protein>
<feature type="transmembrane region" description="Helical" evidence="6">
    <location>
        <begin position="45"/>
        <end position="62"/>
    </location>
</feature>
<reference evidence="8 9" key="1">
    <citation type="submission" date="2024-09" db="EMBL/GenBank/DDBJ databases">
        <title>Rethinking Asexuality: The Enigmatic Case of Functional Sexual Genes in Lepraria (Stereocaulaceae).</title>
        <authorList>
            <person name="Doellman M."/>
            <person name="Sun Y."/>
            <person name="Barcenas-Pena A."/>
            <person name="Lumbsch H.T."/>
            <person name="Grewe F."/>
        </authorList>
    </citation>
    <scope>NUCLEOTIDE SEQUENCE [LARGE SCALE GENOMIC DNA]</scope>
    <source>
        <strain evidence="8 9">Mercado 3170</strain>
    </source>
</reference>
<organism evidence="8 9">
    <name type="scientific">Stereocaulon virgatum</name>
    <dbReference type="NCBI Taxonomy" id="373712"/>
    <lineage>
        <taxon>Eukaryota</taxon>
        <taxon>Fungi</taxon>
        <taxon>Dikarya</taxon>
        <taxon>Ascomycota</taxon>
        <taxon>Pezizomycotina</taxon>
        <taxon>Lecanoromycetes</taxon>
        <taxon>OSLEUM clade</taxon>
        <taxon>Lecanoromycetidae</taxon>
        <taxon>Lecanorales</taxon>
        <taxon>Lecanorineae</taxon>
        <taxon>Stereocaulaceae</taxon>
        <taxon>Stereocaulon</taxon>
    </lineage>
</organism>
<evidence type="ECO:0000313" key="8">
    <source>
        <dbReference type="EMBL" id="KAL2041677.1"/>
    </source>
</evidence>
<keyword evidence="2 6" id="KW-0812">Transmembrane</keyword>
<evidence type="ECO:0000256" key="4">
    <source>
        <dbReference type="ARBA" id="ARBA00023136"/>
    </source>
</evidence>
<dbReference type="Proteomes" id="UP001590950">
    <property type="component" value="Unassembled WGS sequence"/>
</dbReference>
<evidence type="ECO:0000313" key="9">
    <source>
        <dbReference type="Proteomes" id="UP001590950"/>
    </source>
</evidence>
<feature type="transmembrane region" description="Helical" evidence="6">
    <location>
        <begin position="125"/>
        <end position="146"/>
    </location>
</feature>
<dbReference type="Pfam" id="PF01284">
    <property type="entry name" value="MARVEL"/>
    <property type="match status" value="1"/>
</dbReference>
<feature type="domain" description="MARVEL" evidence="7">
    <location>
        <begin position="5"/>
        <end position="139"/>
    </location>
</feature>
<keyword evidence="9" id="KW-1185">Reference proteome</keyword>
<comment type="subcellular location">
    <subcellularLocation>
        <location evidence="1">Membrane</location>
        <topology evidence="1">Multi-pass membrane protein</topology>
    </subcellularLocation>
</comment>
<evidence type="ECO:0000256" key="5">
    <source>
        <dbReference type="SAM" id="MobiDB-lite"/>
    </source>
</evidence>
<gene>
    <name evidence="8" type="ORF">N7G274_005461</name>
</gene>
<dbReference type="EMBL" id="JBEFKJ010000016">
    <property type="protein sequence ID" value="KAL2041677.1"/>
    <property type="molecule type" value="Genomic_DNA"/>
</dbReference>